<dbReference type="GO" id="GO:0020037">
    <property type="term" value="F:heme binding"/>
    <property type="evidence" value="ECO:0007669"/>
    <property type="project" value="InterPro"/>
</dbReference>
<dbReference type="InterPro" id="IPR001128">
    <property type="entry name" value="Cyt_P450"/>
</dbReference>
<name>R7UJ19_CAPTE</name>
<comment type="cofactor">
    <cofactor evidence="1 13">
        <name>heme</name>
        <dbReference type="ChEBI" id="CHEBI:30413"/>
    </cofactor>
</comment>
<dbReference type="OMA" id="MNTEFGD"/>
<keyword evidence="6 13" id="KW-0349">Heme</keyword>
<dbReference type="GO" id="GO:0042448">
    <property type="term" value="P:progesterone metabolic process"/>
    <property type="evidence" value="ECO:0007669"/>
    <property type="project" value="TreeGrafter"/>
</dbReference>
<comment type="subcellular location">
    <subcellularLocation>
        <location evidence="3">Endoplasmic reticulum membrane</location>
        <topology evidence="3">Peripheral membrane protein</topology>
    </subcellularLocation>
    <subcellularLocation>
        <location evidence="2">Microsome membrane</location>
        <topology evidence="2">Peripheral membrane protein</topology>
    </subcellularLocation>
</comment>
<proteinExistence type="inferred from homology"/>
<dbReference type="InterPro" id="IPR002401">
    <property type="entry name" value="Cyt_P450_E_grp-I"/>
</dbReference>
<evidence type="ECO:0000313" key="16">
    <source>
        <dbReference type="EnsemblMetazoa" id="CapteP227378"/>
    </source>
</evidence>
<dbReference type="Pfam" id="PF00067">
    <property type="entry name" value="p450"/>
    <property type="match status" value="1"/>
</dbReference>
<evidence type="ECO:0000256" key="12">
    <source>
        <dbReference type="ARBA" id="ARBA00023033"/>
    </source>
</evidence>
<keyword evidence="12 14" id="KW-0503">Monooxygenase</keyword>
<evidence type="ECO:0000256" key="9">
    <source>
        <dbReference type="ARBA" id="ARBA00022848"/>
    </source>
</evidence>
<dbReference type="HOGENOM" id="CLU_001570_22_0_1"/>
<dbReference type="STRING" id="283909.R7UJ19"/>
<dbReference type="EMBL" id="AMQN01008520">
    <property type="status" value="NOT_ANNOTATED_CDS"/>
    <property type="molecule type" value="Genomic_DNA"/>
</dbReference>
<dbReference type="InterPro" id="IPR017972">
    <property type="entry name" value="Cyt_P450_CS"/>
</dbReference>
<feature type="binding site" description="axial binding residue" evidence="13">
    <location>
        <position position="434"/>
    </location>
    <ligand>
        <name>heme</name>
        <dbReference type="ChEBI" id="CHEBI:30413"/>
    </ligand>
    <ligandPart>
        <name>Fe</name>
        <dbReference type="ChEBI" id="CHEBI:18248"/>
    </ligandPart>
</feature>
<accession>R7UJ19</accession>
<keyword evidence="7 13" id="KW-0479">Metal-binding</keyword>
<dbReference type="PANTHER" id="PTHR24289">
    <property type="entry name" value="STEROID 17-ALPHA-HYDROXYLASE/17,20 LYASE"/>
    <property type="match status" value="1"/>
</dbReference>
<comment type="similarity">
    <text evidence="4 14">Belongs to the cytochrome P450 family.</text>
</comment>
<dbReference type="EC" id="1.14.14.1" evidence="5"/>
<evidence type="ECO:0000256" key="2">
    <source>
        <dbReference type="ARBA" id="ARBA00004174"/>
    </source>
</evidence>
<protein>
    <recommendedName>
        <fullName evidence="5">unspecific monooxygenase</fullName>
        <ecNumber evidence="5">1.14.14.1</ecNumber>
    </recommendedName>
</protein>
<keyword evidence="17" id="KW-1185">Reference proteome</keyword>
<evidence type="ECO:0000256" key="11">
    <source>
        <dbReference type="ARBA" id="ARBA00023004"/>
    </source>
</evidence>
<keyword evidence="8" id="KW-0256">Endoplasmic reticulum</keyword>
<dbReference type="PANTHER" id="PTHR24289:SF21">
    <property type="entry name" value="CYTOCHROME P450 1A"/>
    <property type="match status" value="1"/>
</dbReference>
<dbReference type="InterPro" id="IPR036396">
    <property type="entry name" value="Cyt_P450_sf"/>
</dbReference>
<reference evidence="16" key="3">
    <citation type="submission" date="2015-06" db="UniProtKB">
        <authorList>
            <consortium name="EnsemblMetazoa"/>
        </authorList>
    </citation>
    <scope>IDENTIFICATION</scope>
</reference>
<keyword evidence="10 14" id="KW-0560">Oxidoreductase</keyword>
<keyword evidence="11 13" id="KW-0408">Iron</keyword>
<dbReference type="GO" id="GO:0042446">
    <property type="term" value="P:hormone biosynthetic process"/>
    <property type="evidence" value="ECO:0007669"/>
    <property type="project" value="TreeGrafter"/>
</dbReference>
<dbReference type="EnsemblMetazoa" id="CapteT227378">
    <property type="protein sequence ID" value="CapteP227378"/>
    <property type="gene ID" value="CapteG227378"/>
</dbReference>
<organism evidence="15">
    <name type="scientific">Capitella teleta</name>
    <name type="common">Polychaete worm</name>
    <dbReference type="NCBI Taxonomy" id="283909"/>
    <lineage>
        <taxon>Eukaryota</taxon>
        <taxon>Metazoa</taxon>
        <taxon>Spiralia</taxon>
        <taxon>Lophotrochozoa</taxon>
        <taxon>Annelida</taxon>
        <taxon>Polychaeta</taxon>
        <taxon>Sedentaria</taxon>
        <taxon>Scolecida</taxon>
        <taxon>Capitellidae</taxon>
        <taxon>Capitella</taxon>
    </lineage>
</organism>
<evidence type="ECO:0000313" key="17">
    <source>
        <dbReference type="Proteomes" id="UP000014760"/>
    </source>
</evidence>
<evidence type="ECO:0000256" key="6">
    <source>
        <dbReference type="ARBA" id="ARBA00022617"/>
    </source>
</evidence>
<dbReference type="GO" id="GO:0005789">
    <property type="term" value="C:endoplasmic reticulum membrane"/>
    <property type="evidence" value="ECO:0007669"/>
    <property type="project" value="UniProtKB-SubCell"/>
</dbReference>
<dbReference type="GO" id="GO:0005506">
    <property type="term" value="F:iron ion binding"/>
    <property type="evidence" value="ECO:0007669"/>
    <property type="project" value="InterPro"/>
</dbReference>
<evidence type="ECO:0000256" key="8">
    <source>
        <dbReference type="ARBA" id="ARBA00022824"/>
    </source>
</evidence>
<dbReference type="EMBL" id="KB303327">
    <property type="protein sequence ID" value="ELU03287.1"/>
    <property type="molecule type" value="Genomic_DNA"/>
</dbReference>
<evidence type="ECO:0000256" key="10">
    <source>
        <dbReference type="ARBA" id="ARBA00023002"/>
    </source>
</evidence>
<dbReference type="PROSITE" id="PS00086">
    <property type="entry name" value="CYTOCHROME_P450"/>
    <property type="match status" value="1"/>
</dbReference>
<evidence type="ECO:0000256" key="5">
    <source>
        <dbReference type="ARBA" id="ARBA00012109"/>
    </source>
</evidence>
<evidence type="ECO:0000256" key="1">
    <source>
        <dbReference type="ARBA" id="ARBA00001971"/>
    </source>
</evidence>
<dbReference type="Gene3D" id="1.10.630.10">
    <property type="entry name" value="Cytochrome P450"/>
    <property type="match status" value="1"/>
</dbReference>
<dbReference type="PRINTS" id="PR00463">
    <property type="entry name" value="EP450I"/>
</dbReference>
<evidence type="ECO:0000256" key="3">
    <source>
        <dbReference type="ARBA" id="ARBA00004406"/>
    </source>
</evidence>
<dbReference type="OrthoDB" id="1055148at2759"/>
<evidence type="ECO:0000256" key="7">
    <source>
        <dbReference type="ARBA" id="ARBA00022723"/>
    </source>
</evidence>
<evidence type="ECO:0000256" key="14">
    <source>
        <dbReference type="RuleBase" id="RU000461"/>
    </source>
</evidence>
<reference evidence="17" key="1">
    <citation type="submission" date="2012-12" db="EMBL/GenBank/DDBJ databases">
        <authorList>
            <person name="Hellsten U."/>
            <person name="Grimwood J."/>
            <person name="Chapman J.A."/>
            <person name="Shapiro H."/>
            <person name="Aerts A."/>
            <person name="Otillar R.P."/>
            <person name="Terry A.Y."/>
            <person name="Boore J.L."/>
            <person name="Simakov O."/>
            <person name="Marletaz F."/>
            <person name="Cho S.-J."/>
            <person name="Edsinger-Gonzales E."/>
            <person name="Havlak P."/>
            <person name="Kuo D.-H."/>
            <person name="Larsson T."/>
            <person name="Lv J."/>
            <person name="Arendt D."/>
            <person name="Savage R."/>
            <person name="Osoegawa K."/>
            <person name="de Jong P."/>
            <person name="Lindberg D.R."/>
            <person name="Seaver E.C."/>
            <person name="Weisblat D.A."/>
            <person name="Putnam N.H."/>
            <person name="Grigoriev I.V."/>
            <person name="Rokhsar D.S."/>
        </authorList>
    </citation>
    <scope>NUCLEOTIDE SEQUENCE</scope>
    <source>
        <strain evidence="17">I ESC-2004</strain>
    </source>
</reference>
<dbReference type="SUPFAM" id="SSF48264">
    <property type="entry name" value="Cytochrome P450"/>
    <property type="match status" value="1"/>
</dbReference>
<evidence type="ECO:0000256" key="4">
    <source>
        <dbReference type="ARBA" id="ARBA00010617"/>
    </source>
</evidence>
<evidence type="ECO:0000313" key="15">
    <source>
        <dbReference type="EMBL" id="ELU03287.1"/>
    </source>
</evidence>
<evidence type="ECO:0000256" key="13">
    <source>
        <dbReference type="PIRSR" id="PIRSR602401-1"/>
    </source>
</evidence>
<dbReference type="GO" id="GO:0004508">
    <property type="term" value="F:steroid 17-alpha-monooxygenase activity"/>
    <property type="evidence" value="ECO:0007669"/>
    <property type="project" value="TreeGrafter"/>
</dbReference>
<keyword evidence="9" id="KW-0492">Microsome</keyword>
<reference evidence="15 17" key="2">
    <citation type="journal article" date="2013" name="Nature">
        <title>Insights into bilaterian evolution from three spiralian genomes.</title>
        <authorList>
            <person name="Simakov O."/>
            <person name="Marletaz F."/>
            <person name="Cho S.J."/>
            <person name="Edsinger-Gonzales E."/>
            <person name="Havlak P."/>
            <person name="Hellsten U."/>
            <person name="Kuo D.H."/>
            <person name="Larsson T."/>
            <person name="Lv J."/>
            <person name="Arendt D."/>
            <person name="Savage R."/>
            <person name="Osoegawa K."/>
            <person name="de Jong P."/>
            <person name="Grimwood J."/>
            <person name="Chapman J.A."/>
            <person name="Shapiro H."/>
            <person name="Aerts A."/>
            <person name="Otillar R.P."/>
            <person name="Terry A.Y."/>
            <person name="Boore J.L."/>
            <person name="Grigoriev I.V."/>
            <person name="Lindberg D.R."/>
            <person name="Seaver E.C."/>
            <person name="Weisblat D.A."/>
            <person name="Putnam N.H."/>
            <person name="Rokhsar D.S."/>
        </authorList>
    </citation>
    <scope>NUCLEOTIDE SEQUENCE</scope>
    <source>
        <strain evidence="15 17">I ESC-2004</strain>
    </source>
</reference>
<dbReference type="Proteomes" id="UP000014760">
    <property type="component" value="Unassembled WGS sequence"/>
</dbReference>
<dbReference type="AlphaFoldDB" id="R7UJ19"/>
<sequence length="497" mass="56152">MNIINYLKSETDAQVPHALPGPWGLPVLGYLPWLSQDRVFESFNDLRSQYGDLFQIKMGSWPVVVINGKKMLKECLEVHSAAFAGRPEFFTFQGYCEGSSLAFRDYDPCWRMQHKLVGQALGEMMRSTDNKIEGLMNHAISKTMHGITQRPSKAIDPQEPLRALAFEMACAMCFGKQSTTYEDSLSKQIIDTLVDIFNMRKPLQGVDIMPWTKVFMGKKMAAFRGKQNDFEQLMAKKIHKVITESTSEDRWECAVNALKVVGEENAEAMDDVGLSMYRLLQSVQDIIGAGADTVGNLPRWVLLYMVHFPAIQRKVQEELDGILGGEKRGQGRMATAEDMQKLPFTQSVILEVARHAAVVPMSIPRKTTEDVVINNCLIKKDSLVFANYHSAAHDANVWVDPETFRPERFLTESGEIDTAVVQQWPMFGYGKRRCIGEKFGRLETFLIVTAFLRRFQVRQIPGEELPVLGEGFCDISMEPGSFKIILDDRINRSSRAG</sequence>
<dbReference type="PRINTS" id="PR00385">
    <property type="entry name" value="P450"/>
</dbReference>
<gene>
    <name evidence="15" type="ORF">CAPTEDRAFT_227378</name>
</gene>